<dbReference type="InterPro" id="IPR029061">
    <property type="entry name" value="THDP-binding"/>
</dbReference>
<evidence type="ECO:0000313" key="12">
    <source>
        <dbReference type="EMBL" id="MFL1731881.1"/>
    </source>
</evidence>
<reference evidence="12 13" key="1">
    <citation type="submission" date="2024-11" db="EMBL/GenBank/DDBJ databases">
        <title>First Report of Moraxella oculi in Brazil in an Infectious Bovine Keratoconjunctivitis Outbreak.</title>
        <authorList>
            <person name="Carvalho C.V."/>
            <person name="Domingues R."/>
            <person name="Coutinho C."/>
            <person name="Honorio N.T.B.S."/>
            <person name="Faza D.R.L.R."/>
            <person name="Carvalho W.A."/>
            <person name="Machado A.B.F."/>
            <person name="Martins M.F."/>
            <person name="Gaspar E.B."/>
        </authorList>
    </citation>
    <scope>NUCLEOTIDE SEQUENCE [LARGE SCALE GENOMIC DNA]</scope>
    <source>
        <strain evidence="12 13">2117LE</strain>
    </source>
</reference>
<dbReference type="Proteomes" id="UP001624684">
    <property type="component" value="Unassembled WGS sequence"/>
</dbReference>
<feature type="binding site" evidence="10">
    <location>
        <position position="198"/>
    </location>
    <ligand>
        <name>thiamine diphosphate</name>
        <dbReference type="ChEBI" id="CHEBI:58937"/>
    </ligand>
</feature>
<name>A0ABW8U4E9_9GAMM</name>
<feature type="domain" description="Transketolase-like pyrimidine-binding" evidence="11">
    <location>
        <begin position="383"/>
        <end position="546"/>
    </location>
</feature>
<feature type="binding site" evidence="10">
    <location>
        <position position="198"/>
    </location>
    <ligand>
        <name>Mg(2+)</name>
        <dbReference type="ChEBI" id="CHEBI:18420"/>
    </ligand>
</feature>
<evidence type="ECO:0000256" key="4">
    <source>
        <dbReference type="ARBA" id="ARBA00022679"/>
    </source>
</evidence>
<dbReference type="PANTHER" id="PTHR43322">
    <property type="entry name" value="1-D-DEOXYXYLULOSE 5-PHOSPHATE SYNTHASE-RELATED"/>
    <property type="match status" value="1"/>
</dbReference>
<evidence type="ECO:0000256" key="3">
    <source>
        <dbReference type="ARBA" id="ARBA00011738"/>
    </source>
</evidence>
<keyword evidence="4 10" id="KW-0808">Transferase</keyword>
<dbReference type="InterPro" id="IPR020826">
    <property type="entry name" value="Transketolase_BS"/>
</dbReference>
<dbReference type="EMBL" id="JBJJXE010000002">
    <property type="protein sequence ID" value="MFL1731881.1"/>
    <property type="molecule type" value="Genomic_DNA"/>
</dbReference>
<dbReference type="Pfam" id="PF02779">
    <property type="entry name" value="Transket_pyr"/>
    <property type="match status" value="1"/>
</dbReference>
<accession>A0ABW8U4E9</accession>
<dbReference type="InterPro" id="IPR005477">
    <property type="entry name" value="Dxylulose-5-P_synthase"/>
</dbReference>
<proteinExistence type="inferred from homology"/>
<comment type="cofactor">
    <cofactor evidence="10">
        <name>thiamine diphosphate</name>
        <dbReference type="ChEBI" id="CHEBI:58937"/>
    </cofactor>
    <text evidence="10">Binds 1 thiamine pyrophosphate per subunit.</text>
</comment>
<comment type="function">
    <text evidence="10">Catalyzes the acyloin condensation reaction between C atoms 2 and 3 of pyruvate and glyceraldehyde 3-phosphate to yield 1-deoxy-D-xylulose-5-phosphate (DXP).</text>
</comment>
<sequence length="720" mass="78607">MPNSTDRQAFRPKIFTAMPIERPATPLLDKIDSPKALKGLSVVELCRLSDELREYLLYSVGRSGGHFGANLGVVELTVALHASYDTPYDKLVWDVGHQAYAHKVLTGRREALMGIRSKGGLTAFPERSESEYDAFGVGHSSTSISAGLGMSLASRMLGESRKVVAVIGDGAMTGGMAFEAMNDAVQQNADLTVVLNDNDMSISQAIGGFSRYLARLWQRGLAFDIDKHGNILMTKREISTDDRRMRHYLHMATDAKEALERIPAKIGGNIGKSIGNLLGKNAAPMPLSDKIAEKLNDHLFPDNLFKAIGFTYLGPFDGHDLPKLLQVFQRAKKLSGAVLVHVHTVKGKGYLPAETDPIKYHAISKIPKTASLKSDSTPIKLSKKYSDVFGEWLMDRADESRLVAITPAMCEGSGMVEFAKNHPNKFFDVAIAEQHAVTLAGGMATGGLKPVVAIYSTFLQRGYDQLIHDVALQNLDVTFAIDRAGLVGEDGATHAGVFDLAYLRCVPNVVIATPSDEHECYHLLNACYDHQGVSAIRYPRGVGVGCSIVKNHERLSVGKGRIVWQSHANHQDTHAHQSSLMKRGLACIHLVLFNFGTRLADALKAVQSLACDEVFVTVCDMRWVKPLDTALIDDVVKTATHLATIEEHQIMGGAGSALNEYLANQGVCLPIKNLGIKDEFIAHGSHAEQLAECQLDESGIRQQLSMLLHDKTHEHRLSPI</sequence>
<evidence type="ECO:0000259" key="11">
    <source>
        <dbReference type="SMART" id="SM00861"/>
    </source>
</evidence>
<keyword evidence="6 10" id="KW-0460">Magnesium</keyword>
<comment type="similarity">
    <text evidence="2 10">Belongs to the transketolase family. DXPS subfamily.</text>
</comment>
<dbReference type="CDD" id="cd07033">
    <property type="entry name" value="TPP_PYR_DXS_TK_like"/>
    <property type="match status" value="1"/>
</dbReference>
<feature type="binding site" evidence="10">
    <location>
        <position position="350"/>
    </location>
    <ligand>
        <name>thiamine diphosphate</name>
        <dbReference type="ChEBI" id="CHEBI:58937"/>
    </ligand>
</feature>
<evidence type="ECO:0000256" key="8">
    <source>
        <dbReference type="ARBA" id="ARBA00023052"/>
    </source>
</evidence>
<evidence type="ECO:0000256" key="10">
    <source>
        <dbReference type="HAMAP-Rule" id="MF_00315"/>
    </source>
</evidence>
<keyword evidence="9 10" id="KW-0414">Isoprene biosynthesis</keyword>
<dbReference type="Gene3D" id="3.40.50.970">
    <property type="match status" value="2"/>
</dbReference>
<dbReference type="InterPro" id="IPR009014">
    <property type="entry name" value="Transketo_C/PFOR_II"/>
</dbReference>
<dbReference type="Gene3D" id="3.40.50.920">
    <property type="match status" value="1"/>
</dbReference>
<comment type="caution">
    <text evidence="12">The sequence shown here is derived from an EMBL/GenBank/DDBJ whole genome shotgun (WGS) entry which is preliminary data.</text>
</comment>
<evidence type="ECO:0000256" key="6">
    <source>
        <dbReference type="ARBA" id="ARBA00022842"/>
    </source>
</evidence>
<dbReference type="SMART" id="SM00861">
    <property type="entry name" value="Transket_pyr"/>
    <property type="match status" value="1"/>
</dbReference>
<keyword evidence="13" id="KW-1185">Reference proteome</keyword>
<evidence type="ECO:0000256" key="9">
    <source>
        <dbReference type="ARBA" id="ARBA00023229"/>
    </source>
</evidence>
<dbReference type="Pfam" id="PF13292">
    <property type="entry name" value="DXP_synthase_N"/>
    <property type="match status" value="2"/>
</dbReference>
<feature type="binding site" evidence="10">
    <location>
        <begin position="170"/>
        <end position="171"/>
    </location>
    <ligand>
        <name>thiamine diphosphate</name>
        <dbReference type="ChEBI" id="CHEBI:58937"/>
    </ligand>
</feature>
<comment type="catalytic activity">
    <reaction evidence="10">
        <text>D-glyceraldehyde 3-phosphate + pyruvate + H(+) = 1-deoxy-D-xylulose 5-phosphate + CO2</text>
        <dbReference type="Rhea" id="RHEA:12605"/>
        <dbReference type="ChEBI" id="CHEBI:15361"/>
        <dbReference type="ChEBI" id="CHEBI:15378"/>
        <dbReference type="ChEBI" id="CHEBI:16526"/>
        <dbReference type="ChEBI" id="CHEBI:57792"/>
        <dbReference type="ChEBI" id="CHEBI:59776"/>
        <dbReference type="EC" id="2.2.1.7"/>
    </reaction>
</comment>
<dbReference type="HAMAP" id="MF_00315">
    <property type="entry name" value="DXP_synth"/>
    <property type="match status" value="1"/>
</dbReference>
<comment type="subunit">
    <text evidence="3 10">Homodimer.</text>
</comment>
<dbReference type="PROSITE" id="PS00802">
    <property type="entry name" value="TRANSKETOLASE_2"/>
    <property type="match status" value="1"/>
</dbReference>
<comment type="pathway">
    <text evidence="1 10">Metabolic intermediate biosynthesis; 1-deoxy-D-xylulose 5-phosphate biosynthesis; 1-deoxy-D-xylulose 5-phosphate from D-glyceraldehyde 3-phosphate and pyruvate: step 1/1.</text>
</comment>
<organism evidence="12 13">
    <name type="scientific">Moraxella oculi</name>
    <dbReference type="NCBI Taxonomy" id="2940516"/>
    <lineage>
        <taxon>Bacteria</taxon>
        <taxon>Pseudomonadati</taxon>
        <taxon>Pseudomonadota</taxon>
        <taxon>Gammaproteobacteria</taxon>
        <taxon>Moraxellales</taxon>
        <taxon>Moraxellaceae</taxon>
        <taxon>Moraxella</taxon>
    </lineage>
</organism>
<dbReference type="NCBIfam" id="NF003933">
    <property type="entry name" value="PRK05444.2-2"/>
    <property type="match status" value="1"/>
</dbReference>
<dbReference type="InterPro" id="IPR005475">
    <property type="entry name" value="Transketolase-like_Pyr-bd"/>
</dbReference>
<dbReference type="SUPFAM" id="SSF52922">
    <property type="entry name" value="TK C-terminal domain-like"/>
    <property type="match status" value="1"/>
</dbReference>
<evidence type="ECO:0000256" key="1">
    <source>
        <dbReference type="ARBA" id="ARBA00004980"/>
    </source>
</evidence>
<evidence type="ECO:0000256" key="2">
    <source>
        <dbReference type="ARBA" id="ARBA00011081"/>
    </source>
</evidence>
<dbReference type="RefSeq" id="WP_407068652.1">
    <property type="nucleotide sequence ID" value="NZ_JBJJXE010000002.1"/>
</dbReference>
<evidence type="ECO:0000256" key="7">
    <source>
        <dbReference type="ARBA" id="ARBA00022977"/>
    </source>
</evidence>
<dbReference type="Pfam" id="PF02780">
    <property type="entry name" value="Transketolase_C"/>
    <property type="match status" value="1"/>
</dbReference>
<keyword evidence="8 10" id="KW-0786">Thiamine pyrophosphate</keyword>
<keyword evidence="5 10" id="KW-0479">Metal-binding</keyword>
<feature type="binding site" evidence="10">
    <location>
        <position position="97"/>
    </location>
    <ligand>
        <name>thiamine diphosphate</name>
        <dbReference type="ChEBI" id="CHEBI:58937"/>
    </ligand>
</feature>
<gene>
    <name evidence="10" type="primary">dxs</name>
    <name evidence="12" type="ORF">ACJHVH_02540</name>
</gene>
<dbReference type="EC" id="2.2.1.7" evidence="10"/>
<evidence type="ECO:0000256" key="5">
    <source>
        <dbReference type="ARBA" id="ARBA00022723"/>
    </source>
</evidence>
<protein>
    <recommendedName>
        <fullName evidence="10">1-deoxy-D-xylulose-5-phosphate synthase</fullName>
        <ecNumber evidence="10">2.2.1.7</ecNumber>
    </recommendedName>
    <alternativeName>
        <fullName evidence="10">1-deoxyxylulose-5-phosphate synthase</fullName>
        <shortName evidence="10">DXP synthase</shortName>
        <shortName evidence="10">DXPS</shortName>
    </alternativeName>
</protein>
<dbReference type="PANTHER" id="PTHR43322:SF5">
    <property type="entry name" value="1-DEOXY-D-XYLULOSE-5-PHOSPHATE SYNTHASE, CHLOROPLASTIC"/>
    <property type="match status" value="1"/>
</dbReference>
<keyword evidence="7 10" id="KW-0784">Thiamine biosynthesis</keyword>
<dbReference type="SUPFAM" id="SSF52518">
    <property type="entry name" value="Thiamin diphosphate-binding fold (THDP-binding)"/>
    <property type="match status" value="2"/>
</dbReference>
<feature type="binding site" evidence="10">
    <location>
        <position position="169"/>
    </location>
    <ligand>
        <name>Mg(2+)</name>
        <dbReference type="ChEBI" id="CHEBI:18420"/>
    </ligand>
</feature>
<feature type="binding site" evidence="10">
    <location>
        <begin position="138"/>
        <end position="140"/>
    </location>
    <ligand>
        <name>thiamine diphosphate</name>
        <dbReference type="ChEBI" id="CHEBI:58937"/>
    </ligand>
</feature>
<dbReference type="InterPro" id="IPR033248">
    <property type="entry name" value="Transketolase_C"/>
</dbReference>
<dbReference type="GO" id="GO:0008661">
    <property type="term" value="F:1-deoxy-D-xylulose-5-phosphate synthase activity"/>
    <property type="evidence" value="ECO:0007669"/>
    <property type="project" value="UniProtKB-EC"/>
</dbReference>
<evidence type="ECO:0000313" key="13">
    <source>
        <dbReference type="Proteomes" id="UP001624684"/>
    </source>
</evidence>
<feature type="binding site" evidence="10">
    <location>
        <position position="433"/>
    </location>
    <ligand>
        <name>thiamine diphosphate</name>
        <dbReference type="ChEBI" id="CHEBI:58937"/>
    </ligand>
</feature>
<comment type="cofactor">
    <cofactor evidence="10">
        <name>Mg(2+)</name>
        <dbReference type="ChEBI" id="CHEBI:18420"/>
    </cofactor>
    <text evidence="10">Binds 1 Mg(2+) ion per subunit.</text>
</comment>
<dbReference type="CDD" id="cd02007">
    <property type="entry name" value="TPP_DXS"/>
    <property type="match status" value="1"/>
</dbReference>